<dbReference type="OrthoDB" id="6309064at2759"/>
<name>A0A3P7LTD5_DIBLA</name>
<evidence type="ECO:0000313" key="2">
    <source>
        <dbReference type="Proteomes" id="UP000281553"/>
    </source>
</evidence>
<accession>A0A3P7LTD5</accession>
<proteinExistence type="predicted"/>
<organism evidence="1 2">
    <name type="scientific">Dibothriocephalus latus</name>
    <name type="common">Fish tapeworm</name>
    <name type="synonym">Diphyllobothrium latum</name>
    <dbReference type="NCBI Taxonomy" id="60516"/>
    <lineage>
        <taxon>Eukaryota</taxon>
        <taxon>Metazoa</taxon>
        <taxon>Spiralia</taxon>
        <taxon>Lophotrochozoa</taxon>
        <taxon>Platyhelminthes</taxon>
        <taxon>Cestoda</taxon>
        <taxon>Eucestoda</taxon>
        <taxon>Diphyllobothriidea</taxon>
        <taxon>Diphyllobothriidae</taxon>
        <taxon>Dibothriocephalus</taxon>
    </lineage>
</organism>
<sequence length="101" mass="11088">MICPSVGTLYRLYYQHVLLFAPPNEGTIQEIPLPGPEMHLNSIVLLWKAKVGIDQDETAPCAGSQEEQAIVIESMETVGTQHSSLHNVVCANVNVELTEND</sequence>
<gene>
    <name evidence="1" type="ORF">DILT_LOCUS10778</name>
</gene>
<protein>
    <submittedName>
        <fullName evidence="1">Uncharacterized protein</fullName>
    </submittedName>
</protein>
<evidence type="ECO:0000313" key="1">
    <source>
        <dbReference type="EMBL" id="VDN14947.1"/>
    </source>
</evidence>
<keyword evidence="2" id="KW-1185">Reference proteome</keyword>
<reference evidence="1 2" key="1">
    <citation type="submission" date="2018-11" db="EMBL/GenBank/DDBJ databases">
        <authorList>
            <consortium name="Pathogen Informatics"/>
        </authorList>
    </citation>
    <scope>NUCLEOTIDE SEQUENCE [LARGE SCALE GENOMIC DNA]</scope>
</reference>
<dbReference type="AlphaFoldDB" id="A0A3P7LTD5"/>
<dbReference type="EMBL" id="UYRU01060892">
    <property type="protein sequence ID" value="VDN14947.1"/>
    <property type="molecule type" value="Genomic_DNA"/>
</dbReference>
<dbReference type="Proteomes" id="UP000281553">
    <property type="component" value="Unassembled WGS sequence"/>
</dbReference>